<name>A0ACB7T7Q7_HYAAI</name>
<accession>A0ACB7T7Q7</accession>
<sequence length="112" mass="12259">MVAEERYNSLYYGLTSSQKRSSAVMSAAEQAELLGLSRCCASQRVSLTTWRLLIKHSTLARQINFVAVAIELQGKLLTAASFRNPMEERSAVAVAVTIPTRSHIFTNARAAA</sequence>
<protein>
    <submittedName>
        <fullName evidence="1">Uncharacterized protein</fullName>
    </submittedName>
</protein>
<dbReference type="EMBL" id="CM023490">
    <property type="protein sequence ID" value="KAH6942168.1"/>
    <property type="molecule type" value="Genomic_DNA"/>
</dbReference>
<comment type="caution">
    <text evidence="1">The sequence shown here is derived from an EMBL/GenBank/DDBJ whole genome shotgun (WGS) entry which is preliminary data.</text>
</comment>
<evidence type="ECO:0000313" key="1">
    <source>
        <dbReference type="EMBL" id="KAH6942168.1"/>
    </source>
</evidence>
<evidence type="ECO:0000313" key="2">
    <source>
        <dbReference type="Proteomes" id="UP000821845"/>
    </source>
</evidence>
<dbReference type="Proteomes" id="UP000821845">
    <property type="component" value="Chromosome 10"/>
</dbReference>
<organism evidence="1 2">
    <name type="scientific">Hyalomma asiaticum</name>
    <name type="common">Tick</name>
    <dbReference type="NCBI Taxonomy" id="266040"/>
    <lineage>
        <taxon>Eukaryota</taxon>
        <taxon>Metazoa</taxon>
        <taxon>Ecdysozoa</taxon>
        <taxon>Arthropoda</taxon>
        <taxon>Chelicerata</taxon>
        <taxon>Arachnida</taxon>
        <taxon>Acari</taxon>
        <taxon>Parasitiformes</taxon>
        <taxon>Ixodida</taxon>
        <taxon>Ixodoidea</taxon>
        <taxon>Ixodidae</taxon>
        <taxon>Hyalomminae</taxon>
        <taxon>Hyalomma</taxon>
    </lineage>
</organism>
<keyword evidence="2" id="KW-1185">Reference proteome</keyword>
<reference evidence="1" key="1">
    <citation type="submission" date="2020-05" db="EMBL/GenBank/DDBJ databases">
        <title>Large-scale comparative analyses of tick genomes elucidate their genetic diversity and vector capacities.</title>
        <authorList>
            <person name="Jia N."/>
            <person name="Wang J."/>
            <person name="Shi W."/>
            <person name="Du L."/>
            <person name="Sun Y."/>
            <person name="Zhan W."/>
            <person name="Jiang J."/>
            <person name="Wang Q."/>
            <person name="Zhang B."/>
            <person name="Ji P."/>
            <person name="Sakyi L.B."/>
            <person name="Cui X."/>
            <person name="Yuan T."/>
            <person name="Jiang B."/>
            <person name="Yang W."/>
            <person name="Lam T.T.-Y."/>
            <person name="Chang Q."/>
            <person name="Ding S."/>
            <person name="Wang X."/>
            <person name="Zhu J."/>
            <person name="Ruan X."/>
            <person name="Zhao L."/>
            <person name="Wei J."/>
            <person name="Que T."/>
            <person name="Du C."/>
            <person name="Cheng J."/>
            <person name="Dai P."/>
            <person name="Han X."/>
            <person name="Huang E."/>
            <person name="Gao Y."/>
            <person name="Liu J."/>
            <person name="Shao H."/>
            <person name="Ye R."/>
            <person name="Li L."/>
            <person name="Wei W."/>
            <person name="Wang X."/>
            <person name="Wang C."/>
            <person name="Yang T."/>
            <person name="Huo Q."/>
            <person name="Li W."/>
            <person name="Guo W."/>
            <person name="Chen H."/>
            <person name="Zhou L."/>
            <person name="Ni X."/>
            <person name="Tian J."/>
            <person name="Zhou Y."/>
            <person name="Sheng Y."/>
            <person name="Liu T."/>
            <person name="Pan Y."/>
            <person name="Xia L."/>
            <person name="Li J."/>
            <person name="Zhao F."/>
            <person name="Cao W."/>
        </authorList>
    </citation>
    <scope>NUCLEOTIDE SEQUENCE</scope>
    <source>
        <strain evidence="1">Hyas-2018</strain>
    </source>
</reference>
<gene>
    <name evidence="1" type="ORF">HPB50_001691</name>
</gene>
<proteinExistence type="predicted"/>